<protein>
    <submittedName>
        <fullName evidence="3">Uncharacterized protein</fullName>
    </submittedName>
</protein>
<dbReference type="AlphaFoldDB" id="A0A7G2CDC7"/>
<evidence type="ECO:0000256" key="2">
    <source>
        <dbReference type="SAM" id="MobiDB-lite"/>
    </source>
</evidence>
<proteinExistence type="predicted"/>
<feature type="region of interest" description="Disordered" evidence="2">
    <location>
        <begin position="214"/>
        <end position="283"/>
    </location>
</feature>
<evidence type="ECO:0000256" key="1">
    <source>
        <dbReference type="SAM" id="Coils"/>
    </source>
</evidence>
<keyword evidence="1" id="KW-0175">Coiled coil</keyword>
<feature type="region of interest" description="Disordered" evidence="2">
    <location>
        <begin position="175"/>
        <end position="198"/>
    </location>
</feature>
<reference evidence="3 4" key="1">
    <citation type="submission" date="2020-08" db="EMBL/GenBank/DDBJ databases">
        <authorList>
            <person name="Newling K."/>
            <person name="Davey J."/>
            <person name="Forrester S."/>
        </authorList>
    </citation>
    <scope>NUCLEOTIDE SEQUENCE [LARGE SCALE GENOMIC DNA]</scope>
    <source>
        <strain evidence="4">Crithidia deanei Carvalho (ATCC PRA-265)</strain>
    </source>
</reference>
<dbReference type="Proteomes" id="UP000515908">
    <property type="component" value="Chromosome 06"/>
</dbReference>
<gene>
    <name evidence="3" type="ORF">ADEAN_000359300</name>
</gene>
<accession>A0A7G2CDC7</accession>
<dbReference type="VEuPathDB" id="TriTrypDB:ADEAN_000359300"/>
<feature type="coiled-coil region" evidence="1">
    <location>
        <begin position="305"/>
        <end position="333"/>
    </location>
</feature>
<keyword evidence="4" id="KW-1185">Reference proteome</keyword>
<organism evidence="3 4">
    <name type="scientific">Angomonas deanei</name>
    <dbReference type="NCBI Taxonomy" id="59799"/>
    <lineage>
        <taxon>Eukaryota</taxon>
        <taxon>Discoba</taxon>
        <taxon>Euglenozoa</taxon>
        <taxon>Kinetoplastea</taxon>
        <taxon>Metakinetoplastina</taxon>
        <taxon>Trypanosomatida</taxon>
        <taxon>Trypanosomatidae</taxon>
        <taxon>Strigomonadinae</taxon>
        <taxon>Angomonas</taxon>
    </lineage>
</organism>
<feature type="compositionally biased region" description="Polar residues" evidence="2">
    <location>
        <begin position="218"/>
        <end position="241"/>
    </location>
</feature>
<evidence type="ECO:0000313" key="3">
    <source>
        <dbReference type="EMBL" id="CAD2216132.1"/>
    </source>
</evidence>
<feature type="compositionally biased region" description="Basic and acidic residues" evidence="2">
    <location>
        <begin position="260"/>
        <end position="269"/>
    </location>
</feature>
<feature type="compositionally biased region" description="Basic and acidic residues" evidence="2">
    <location>
        <begin position="89"/>
        <end position="98"/>
    </location>
</feature>
<evidence type="ECO:0000313" key="4">
    <source>
        <dbReference type="Proteomes" id="UP000515908"/>
    </source>
</evidence>
<dbReference type="EMBL" id="LR877150">
    <property type="protein sequence ID" value="CAD2216132.1"/>
    <property type="molecule type" value="Genomic_DNA"/>
</dbReference>
<feature type="compositionally biased region" description="Polar residues" evidence="2">
    <location>
        <begin position="270"/>
        <end position="283"/>
    </location>
</feature>
<feature type="compositionally biased region" description="Basic and acidic residues" evidence="2">
    <location>
        <begin position="66"/>
        <end position="82"/>
    </location>
</feature>
<name>A0A7G2CDC7_9TRYP</name>
<feature type="region of interest" description="Disordered" evidence="2">
    <location>
        <begin position="1"/>
        <end position="22"/>
    </location>
</feature>
<feature type="region of interest" description="Disordered" evidence="2">
    <location>
        <begin position="48"/>
        <end position="118"/>
    </location>
</feature>
<feature type="compositionally biased region" description="Basic residues" evidence="2">
    <location>
        <begin position="1"/>
        <end position="10"/>
    </location>
</feature>
<feature type="compositionally biased region" description="Basic residues" evidence="2">
    <location>
        <begin position="99"/>
        <end position="110"/>
    </location>
</feature>
<sequence>MNNRSNKKSKPSMSPRYYDFNDFLETQKQRNEIAKERQLQLEKEIFEKETQREKIPTTALKRKINQKLEHQSGNHNKNDDGGYKGPIKNWDKRFESYQRRKSGAQAKKQHKTDPIDKEENKIKANVAFNRLYADFIMRTDKNAEKQLAEEQYRRTSLFAPRLHGTESLHRAHPIPEEHEEDRPTPSPPPPATQQEQTPRGNELLLNLRPAQLTRDQLLDTNSTSSRQTPRQISPRKGSSPSVFDKLYADHQVNSPLARQRRLEERRAQEVEQSMRSSPRINKNTDALLARRKSHPDENHALVSKREALILKQKQREEERIRLEREKQAKINAKFDLEKFLSREEKFHQKREEVKHSYLLKEYVEEMTQCTFMPELSPRSRMLYLAKQQEIQYGVMPRARSPSYDEAIVLPERNSPKRNPDNTNLSQLEWELEEMMKGWHSMI</sequence>